<evidence type="ECO:0000256" key="1">
    <source>
        <dbReference type="PROSITE-ProRule" id="PRU00259"/>
    </source>
</evidence>
<dbReference type="InterPro" id="IPR000225">
    <property type="entry name" value="Armadillo"/>
</dbReference>
<feature type="compositionally biased region" description="Basic and acidic residues" evidence="2">
    <location>
        <begin position="164"/>
        <end position="175"/>
    </location>
</feature>
<feature type="domain" description="Cilia- and flagella-associated protein 69 ARM repeats" evidence="3">
    <location>
        <begin position="538"/>
        <end position="786"/>
    </location>
</feature>
<gene>
    <name evidence="4" type="ORF">H257_02692</name>
</gene>
<dbReference type="Pfam" id="PF21049">
    <property type="entry name" value="CFA69_ARM_rpt"/>
    <property type="match status" value="2"/>
</dbReference>
<dbReference type="SUPFAM" id="SSF48371">
    <property type="entry name" value="ARM repeat"/>
    <property type="match status" value="2"/>
</dbReference>
<feature type="compositionally biased region" description="Polar residues" evidence="2">
    <location>
        <begin position="858"/>
        <end position="868"/>
    </location>
</feature>
<evidence type="ECO:0000313" key="4">
    <source>
        <dbReference type="EMBL" id="ETV86270.1"/>
    </source>
</evidence>
<dbReference type="GeneID" id="20804688"/>
<dbReference type="RefSeq" id="XP_009824742.1">
    <property type="nucleotide sequence ID" value="XM_009826440.1"/>
</dbReference>
<dbReference type="EMBL" id="KI913117">
    <property type="protein sequence ID" value="ETV86270.1"/>
    <property type="molecule type" value="Genomic_DNA"/>
</dbReference>
<reference evidence="4" key="1">
    <citation type="submission" date="2013-12" db="EMBL/GenBank/DDBJ databases">
        <title>The Genome Sequence of Aphanomyces astaci APO3.</title>
        <authorList>
            <consortium name="The Broad Institute Genomics Platform"/>
            <person name="Russ C."/>
            <person name="Tyler B."/>
            <person name="van West P."/>
            <person name="Dieguez-Uribeondo J."/>
            <person name="Young S.K."/>
            <person name="Zeng Q."/>
            <person name="Gargeya S."/>
            <person name="Fitzgerald M."/>
            <person name="Abouelleil A."/>
            <person name="Alvarado L."/>
            <person name="Chapman S.B."/>
            <person name="Gainer-Dewar J."/>
            <person name="Goldberg J."/>
            <person name="Griggs A."/>
            <person name="Gujja S."/>
            <person name="Hansen M."/>
            <person name="Howarth C."/>
            <person name="Imamovic A."/>
            <person name="Ireland A."/>
            <person name="Larimer J."/>
            <person name="McCowan C."/>
            <person name="Murphy C."/>
            <person name="Pearson M."/>
            <person name="Poon T.W."/>
            <person name="Priest M."/>
            <person name="Roberts A."/>
            <person name="Saif S."/>
            <person name="Shea T."/>
            <person name="Sykes S."/>
            <person name="Wortman J."/>
            <person name="Nusbaum C."/>
            <person name="Birren B."/>
        </authorList>
    </citation>
    <scope>NUCLEOTIDE SEQUENCE [LARGE SCALE GENOMIC DNA]</scope>
    <source>
        <strain evidence="4">APO3</strain>
    </source>
</reference>
<dbReference type="PROSITE" id="PS50176">
    <property type="entry name" value="ARM_REPEAT"/>
    <property type="match status" value="1"/>
</dbReference>
<dbReference type="PANTHER" id="PTHR14716">
    <property type="entry name" value="CILIA- AND FLAGELLA-ASSOCIATED PROTEIN 69"/>
    <property type="match status" value="1"/>
</dbReference>
<proteinExistence type="predicted"/>
<dbReference type="InterPro" id="IPR048733">
    <property type="entry name" value="CFA69_ARM_dom"/>
</dbReference>
<evidence type="ECO:0000259" key="3">
    <source>
        <dbReference type="Pfam" id="PF21049"/>
    </source>
</evidence>
<dbReference type="VEuPathDB" id="FungiDB:H257_02692"/>
<protein>
    <recommendedName>
        <fullName evidence="3">Cilia- and flagella-associated protein 69 ARM repeats domain-containing protein</fullName>
    </recommendedName>
</protein>
<organism evidence="4">
    <name type="scientific">Aphanomyces astaci</name>
    <name type="common">Crayfish plague agent</name>
    <dbReference type="NCBI Taxonomy" id="112090"/>
    <lineage>
        <taxon>Eukaryota</taxon>
        <taxon>Sar</taxon>
        <taxon>Stramenopiles</taxon>
        <taxon>Oomycota</taxon>
        <taxon>Saprolegniomycetes</taxon>
        <taxon>Saprolegniales</taxon>
        <taxon>Verrucalvaceae</taxon>
        <taxon>Aphanomyces</taxon>
    </lineage>
</organism>
<feature type="region of interest" description="Disordered" evidence="2">
    <location>
        <begin position="850"/>
        <end position="877"/>
    </location>
</feature>
<name>W4H2M1_APHAT</name>
<evidence type="ECO:0000256" key="2">
    <source>
        <dbReference type="SAM" id="MobiDB-lite"/>
    </source>
</evidence>
<dbReference type="InterPro" id="IPR048732">
    <property type="entry name" value="CFA69"/>
</dbReference>
<feature type="domain" description="Cilia- and flagella-associated protein 69 ARM repeats" evidence="3">
    <location>
        <begin position="28"/>
        <end position="491"/>
    </location>
</feature>
<dbReference type="Gene3D" id="1.25.10.10">
    <property type="entry name" value="Leucine-rich Repeat Variant"/>
    <property type="match status" value="1"/>
</dbReference>
<dbReference type="STRING" id="112090.W4H2M1"/>
<feature type="region of interest" description="Disordered" evidence="2">
    <location>
        <begin position="156"/>
        <end position="175"/>
    </location>
</feature>
<feature type="repeat" description="ARM" evidence="1">
    <location>
        <begin position="656"/>
        <end position="686"/>
    </location>
</feature>
<sequence>MKARTALSSTAVATIEPTMVDDAGSAADFRKILDTFQDKQTADLYSRQVALLQVLVQKFPSGFKMQDLPEVEAILRVAYEKIEAGVDVLIEPVCGLVAHCSKPYLRVKSNEEFTSPQLLHTLMCLLGEFLLSFEPQIQVVAADTLRALATGACLGHPPRQSGNSDDHSDDQRPLPRDYSQQLVERCGIVEASAAALQRLLDDQEASDDANRNKRMDLLLFPIVDLLQEISSWGPNAQILTAHGSHDRILDILDQIDDLRDEFLPLCLEILWNVLEISATTTATIQSCRSRAVMLHALRTTNAIHAMGSLRTFQVLHKLLQRLLVHGYRKQDKELRNTTLMILDILASKARNLPLFAESGLLGTLLKYATAADLPSTTTSTLAKSSHFASSCDEDFEFKHMLWVVLADVAKDNMEAARLVSDSPFIHVLLLYVSPQSHHGGQHFTPAQRHVLQVMALHVLSTLAPRMPDLFVQLLGHVALLEFVQTSHDEDASALALQLFHELISTSNDMQTDVGNIGGVEVMLTLFADVARACAVRRTAIAVCGAMCHHHDANQTRFRRAQGVAVLSLHLHFEPAHAVSQDNLIVSVVGCVWDSIIGNAESELCLIQSEGVDNLLDLLEVCPQLMHGQVLGVLAELCENVKAVAYFQAWKSKTQCSATQMLLRMYADEETRLGVQRPATGLLQNIARPLAMQVTPPSPSSGSDKQPVVAFVRLKQALVHSKGTRHTDPSRRLVTATAKVDLRSKIFAVLASVGFSCVPDDLSFNEQMTLAVAKEFPVFLVGEEWLNVKLALYAQNIRPIYADALLMEMKLEHVYSVVTKVRCCQEDIYARKESLKAKDEALFFAGVRHQKEQERQTSSKKTVSNSSMKSHLEAKKRKADMLRKSTMVDQATDECIDLPTKYVFTDPPPVYNDL</sequence>
<dbReference type="PANTHER" id="PTHR14716:SF0">
    <property type="entry name" value="CILIA- AND FLAGELLA-ASSOCIATED PROTEIN 69"/>
    <property type="match status" value="1"/>
</dbReference>
<dbReference type="AlphaFoldDB" id="W4H2M1"/>
<dbReference type="InterPro" id="IPR016024">
    <property type="entry name" value="ARM-type_fold"/>
</dbReference>
<dbReference type="InterPro" id="IPR011989">
    <property type="entry name" value="ARM-like"/>
</dbReference>
<accession>W4H2M1</accession>
<dbReference type="OrthoDB" id="191673at2759"/>